<dbReference type="OrthoDB" id="128867at2759"/>
<organism evidence="4 5">
    <name type="scientific">Sphaceloma murrayae</name>
    <dbReference type="NCBI Taxonomy" id="2082308"/>
    <lineage>
        <taxon>Eukaryota</taxon>
        <taxon>Fungi</taxon>
        <taxon>Dikarya</taxon>
        <taxon>Ascomycota</taxon>
        <taxon>Pezizomycotina</taxon>
        <taxon>Dothideomycetes</taxon>
        <taxon>Dothideomycetidae</taxon>
        <taxon>Myriangiales</taxon>
        <taxon>Elsinoaceae</taxon>
        <taxon>Sphaceloma</taxon>
    </lineage>
</organism>
<keyword evidence="5" id="KW-1185">Reference proteome</keyword>
<sequence>MDGRPLPGFYWDEEKRKYFRIQPNHRAPAGAKHSVENVKKEAQASKKRKVELRRRNKVLKETIQRAPALEHFQAQIGLGRELGRQSPRRAEAARSKIFASKIRPRDSLCLHACRDCGSSSVIYDYAPIENGAAMLTGVGDNNSSGVSVNRGVHETRQNTSDVMGGIRSQLTSVNVTGQTMLVTAESCNFDNVFITRVPDGSGRHHLEYPIIQMRVGDLYWTVQESVVQPGPNGDRAMLLRNSPEFRGVTDLLDIEQGRVVSNFSCVREMRSADWLDQNTGMVGSMLGHIMLVDMRTADRTVRFKGPHGILSIRGQGDGNGIWVEDEHRISLYDVRFPLTRMRCHWSEDSWPAEYHQQMSRKKTPKAKDTLTMVWEQSTEPVISIPARNDLGQAAMAVWHGTGLLATRTIKNSIAMYSTADGSFVMDTAKFNIEPMRCRSANEYWLKKIKCGYDERGVPVLYYAIGTQIQSFRYGLDMHVDDIEAWDQKERRQAVKDSRQWPGYINVRVKEIPVKIKAEPESATTSG</sequence>
<dbReference type="InterPro" id="IPR011044">
    <property type="entry name" value="Quino_amine_DH_bsu"/>
</dbReference>
<evidence type="ECO:0000256" key="1">
    <source>
        <dbReference type="ARBA" id="ARBA00022574"/>
    </source>
</evidence>
<feature type="coiled-coil region" evidence="3">
    <location>
        <begin position="35"/>
        <end position="62"/>
    </location>
</feature>
<keyword evidence="2" id="KW-0677">Repeat</keyword>
<dbReference type="SUPFAM" id="SSF50969">
    <property type="entry name" value="YVTN repeat-like/Quinoprotein amine dehydrogenase"/>
    <property type="match status" value="1"/>
</dbReference>
<comment type="caution">
    <text evidence="4">The sequence shown here is derived from an EMBL/GenBank/DDBJ whole genome shotgun (WGS) entry which is preliminary data.</text>
</comment>
<evidence type="ECO:0000313" key="4">
    <source>
        <dbReference type="EMBL" id="PNS14618.1"/>
    </source>
</evidence>
<name>A0A2K1QHJ3_9PEZI</name>
<dbReference type="STRING" id="2082308.A0A2K1QHJ3"/>
<dbReference type="PANTHER" id="PTHR44472">
    <property type="entry name" value="DDB1- AND CUL4-ASSOCIATED FACTOR 4-RELATED"/>
    <property type="match status" value="1"/>
</dbReference>
<dbReference type="InterPro" id="IPR052254">
    <property type="entry name" value="CUL4-DDB1_E3_ligase_receptor"/>
</dbReference>
<gene>
    <name evidence="4" type="ORF">CAC42_1640</name>
</gene>
<dbReference type="PANTHER" id="PTHR44472:SF1">
    <property type="entry name" value="DDB1 AND CUL4 ASSOCIATED FACTOR 4"/>
    <property type="match status" value="1"/>
</dbReference>
<evidence type="ECO:0000313" key="5">
    <source>
        <dbReference type="Proteomes" id="UP000243797"/>
    </source>
</evidence>
<evidence type="ECO:0000256" key="2">
    <source>
        <dbReference type="ARBA" id="ARBA00022737"/>
    </source>
</evidence>
<dbReference type="Proteomes" id="UP000243797">
    <property type="component" value="Unassembled WGS sequence"/>
</dbReference>
<dbReference type="InParanoid" id="A0A2K1QHJ3"/>
<proteinExistence type="predicted"/>
<dbReference type="AlphaFoldDB" id="A0A2K1QHJ3"/>
<keyword evidence="3" id="KW-0175">Coiled coil</keyword>
<keyword evidence="1" id="KW-0853">WD repeat</keyword>
<accession>A0A2K1QHJ3</accession>
<reference evidence="4 5" key="1">
    <citation type="submission" date="2017-06" db="EMBL/GenBank/DDBJ databases">
        <title>Draft genome sequence of a variant of Elsinoe murrayae.</title>
        <authorList>
            <person name="Cheng Q."/>
        </authorList>
    </citation>
    <scope>NUCLEOTIDE SEQUENCE [LARGE SCALE GENOMIC DNA]</scope>
    <source>
        <strain evidence="4 5">CQ-2017a</strain>
    </source>
</reference>
<dbReference type="GO" id="GO:0080008">
    <property type="term" value="C:Cul4-RING E3 ubiquitin ligase complex"/>
    <property type="evidence" value="ECO:0007669"/>
    <property type="project" value="TreeGrafter"/>
</dbReference>
<protein>
    <submittedName>
        <fullName evidence="4">WD repeat-containing protein 21</fullName>
    </submittedName>
</protein>
<evidence type="ECO:0000256" key="3">
    <source>
        <dbReference type="SAM" id="Coils"/>
    </source>
</evidence>
<dbReference type="EMBL" id="NKHZ01000082">
    <property type="protein sequence ID" value="PNS14618.1"/>
    <property type="molecule type" value="Genomic_DNA"/>
</dbReference>